<dbReference type="Proteomes" id="UP001597229">
    <property type="component" value="Unassembled WGS sequence"/>
</dbReference>
<gene>
    <name evidence="1" type="ORF">ACFQ3F_00090</name>
</gene>
<sequence length="288" mass="29971">MSRIDRISVVIATALGVVTGIGATIGVVAASGADGGGVPPNPMPPVASTDVPNNYAGRAVEPHGPALRSKEAIARVSGGAGMQGVHVERSADGVLEIHVKAGSRDQGLGLHATWIATLAQGALAELERTSQPLLSDVLGEVETVLDLPTGPYNEGGGHGFVASGQVFAAQADQRTDQRIRDDLAAAAAKFDLDVVSTEVLRPLGPAPHIVLRLRRLPDDLGWTIDDLRRALDPEPSAYEGLSLEIRSPDGTPLIAGTSSNRLGMGGLWFAPGEDERFHAVHGHLLSQQ</sequence>
<accession>A0ABW3VVI6</accession>
<protein>
    <submittedName>
        <fullName evidence="1">Uncharacterized protein</fullName>
    </submittedName>
</protein>
<name>A0ABW3VVI6_9ACTN</name>
<keyword evidence="2" id="KW-1185">Reference proteome</keyword>
<dbReference type="RefSeq" id="WP_367920186.1">
    <property type="nucleotide sequence ID" value="NZ_BAABAC010000026.1"/>
</dbReference>
<reference evidence="2" key="1">
    <citation type="journal article" date="2019" name="Int. J. Syst. Evol. Microbiol.">
        <title>The Global Catalogue of Microorganisms (GCM) 10K type strain sequencing project: providing services to taxonomists for standard genome sequencing and annotation.</title>
        <authorList>
            <consortium name="The Broad Institute Genomics Platform"/>
            <consortium name="The Broad Institute Genome Sequencing Center for Infectious Disease"/>
            <person name="Wu L."/>
            <person name="Ma J."/>
        </authorList>
    </citation>
    <scope>NUCLEOTIDE SEQUENCE [LARGE SCALE GENOMIC DNA]</scope>
    <source>
        <strain evidence="2">CCUG 52478</strain>
    </source>
</reference>
<proteinExistence type="predicted"/>
<evidence type="ECO:0000313" key="1">
    <source>
        <dbReference type="EMBL" id="MFD1246173.1"/>
    </source>
</evidence>
<dbReference type="EMBL" id="JBHTLX010000001">
    <property type="protein sequence ID" value="MFD1246173.1"/>
    <property type="molecule type" value="Genomic_DNA"/>
</dbReference>
<comment type="caution">
    <text evidence="1">The sequence shown here is derived from an EMBL/GenBank/DDBJ whole genome shotgun (WGS) entry which is preliminary data.</text>
</comment>
<evidence type="ECO:0000313" key="2">
    <source>
        <dbReference type="Proteomes" id="UP001597229"/>
    </source>
</evidence>
<organism evidence="1 2">
    <name type="scientific">Nocardioides ginsengisoli</name>
    <dbReference type="NCBI Taxonomy" id="363868"/>
    <lineage>
        <taxon>Bacteria</taxon>
        <taxon>Bacillati</taxon>
        <taxon>Actinomycetota</taxon>
        <taxon>Actinomycetes</taxon>
        <taxon>Propionibacteriales</taxon>
        <taxon>Nocardioidaceae</taxon>
        <taxon>Nocardioides</taxon>
    </lineage>
</organism>